<dbReference type="CDD" id="cd00397">
    <property type="entry name" value="DNA_BRE_C"/>
    <property type="match status" value="1"/>
</dbReference>
<gene>
    <name evidence="6" type="ORF">F9Y85_21775</name>
    <name evidence="7" type="ORF">R5H13_04930</name>
</gene>
<dbReference type="Proteomes" id="UP001304419">
    <property type="component" value="Chromosome 1"/>
</dbReference>
<name>A0A8I2HE44_9GAMM</name>
<dbReference type="EMBL" id="CP137578">
    <property type="protein sequence ID" value="WOX29610.1"/>
    <property type="molecule type" value="Genomic_DNA"/>
</dbReference>
<dbReference type="Pfam" id="PF00589">
    <property type="entry name" value="Phage_integrase"/>
    <property type="match status" value="1"/>
</dbReference>
<dbReference type="EMBL" id="WEIA01000020">
    <property type="protein sequence ID" value="NLR23895.1"/>
    <property type="molecule type" value="Genomic_DNA"/>
</dbReference>
<evidence type="ECO:0000259" key="5">
    <source>
        <dbReference type="PROSITE" id="PS51898"/>
    </source>
</evidence>
<dbReference type="InterPro" id="IPR013762">
    <property type="entry name" value="Integrase-like_cat_sf"/>
</dbReference>
<proteinExistence type="inferred from homology"/>
<keyword evidence="2" id="KW-0229">DNA integration</keyword>
<evidence type="ECO:0000256" key="2">
    <source>
        <dbReference type="ARBA" id="ARBA00022908"/>
    </source>
</evidence>
<protein>
    <submittedName>
        <fullName evidence="6">Phage integrase family protein</fullName>
    </submittedName>
    <submittedName>
        <fullName evidence="7">Tyrosine-type recombinase/integrase</fullName>
    </submittedName>
</protein>
<organism evidence="6 8">
    <name type="scientific">Pseudoalteromonas maricaloris</name>
    <dbReference type="NCBI Taxonomy" id="184924"/>
    <lineage>
        <taxon>Bacteria</taxon>
        <taxon>Pseudomonadati</taxon>
        <taxon>Pseudomonadota</taxon>
        <taxon>Gammaproteobacteria</taxon>
        <taxon>Alteromonadales</taxon>
        <taxon>Pseudoalteromonadaceae</taxon>
        <taxon>Pseudoalteromonas</taxon>
    </lineage>
</organism>
<sequence>MKLEFAHRGSAGIPIPYIIETNEVETNVLDFLIFRKRNSKLIHDKLRNASAQTIQNDSQRVKYLINLLAEQQYIDHENKPVIGVHYSEATYENNMEPIIELLRHRDWKEESIQQYVKTWRNFYRFLTAVGVDHSMFMPDTVESTFAQDQDENLLSHTSYAENYIGEKETAINEKNLEFKDDYVDSIISMSDFWRIYEHLYTVDEVYAVMAFIEFSTLLRVSALVRDFPLKQTKLNPNFEPYGVAVRDNQRIQDLFYIAKGGKKKVTKLSISAQKIFNDEYINSEICSYEQRWKKYQDNYCKTKWAKKKNRTKQMRFCWLNKNGTPVSVREYQAALEGAAKELGIDIHSHMLRHTGATQLLWRYIKEHNLTASHTNELLIADAHIILQGLLGHKNIETTKMYVKTIERMIRSEKLSMLLNSALSISRKHHDDLLKDNETLYAGLSAMERAVNRFEEHMTGSDIITRVKRA</sequence>
<feature type="domain" description="Tyr recombinase" evidence="5">
    <location>
        <begin position="182"/>
        <end position="414"/>
    </location>
</feature>
<keyword evidence="3" id="KW-0238">DNA-binding</keyword>
<dbReference type="SUPFAM" id="SSF56349">
    <property type="entry name" value="DNA breaking-rejoining enzymes"/>
    <property type="match status" value="1"/>
</dbReference>
<evidence type="ECO:0000256" key="1">
    <source>
        <dbReference type="ARBA" id="ARBA00008857"/>
    </source>
</evidence>
<dbReference type="GO" id="GO:0006310">
    <property type="term" value="P:DNA recombination"/>
    <property type="evidence" value="ECO:0007669"/>
    <property type="project" value="UniProtKB-KW"/>
</dbReference>
<dbReference type="PROSITE" id="PS51898">
    <property type="entry name" value="TYR_RECOMBINASE"/>
    <property type="match status" value="1"/>
</dbReference>
<evidence type="ECO:0000313" key="9">
    <source>
        <dbReference type="Proteomes" id="UP001304419"/>
    </source>
</evidence>
<evidence type="ECO:0000256" key="3">
    <source>
        <dbReference type="ARBA" id="ARBA00023125"/>
    </source>
</evidence>
<dbReference type="Gene3D" id="1.10.443.10">
    <property type="entry name" value="Intergrase catalytic core"/>
    <property type="match status" value="1"/>
</dbReference>
<dbReference type="AlphaFoldDB" id="A0A8I2HE44"/>
<dbReference type="Proteomes" id="UP000646877">
    <property type="component" value="Unassembled WGS sequence"/>
</dbReference>
<evidence type="ECO:0000313" key="6">
    <source>
        <dbReference type="EMBL" id="NLR23895.1"/>
    </source>
</evidence>
<keyword evidence="9" id="KW-1185">Reference proteome</keyword>
<dbReference type="PANTHER" id="PTHR30349:SF41">
    <property type="entry name" value="INTEGRASE_RECOMBINASE PROTEIN MJ0367-RELATED"/>
    <property type="match status" value="1"/>
</dbReference>
<reference evidence="6" key="1">
    <citation type="submission" date="2019-10" db="EMBL/GenBank/DDBJ databases">
        <authorList>
            <person name="Paulsen S."/>
        </authorList>
    </citation>
    <scope>NUCLEOTIDE SEQUENCE</scope>
    <source>
        <strain evidence="6">LMG 19692</strain>
    </source>
</reference>
<dbReference type="PANTHER" id="PTHR30349">
    <property type="entry name" value="PHAGE INTEGRASE-RELATED"/>
    <property type="match status" value="1"/>
</dbReference>
<dbReference type="RefSeq" id="WP_064435676.1">
    <property type="nucleotide sequence ID" value="NZ_CBCSDF010000023.1"/>
</dbReference>
<dbReference type="InterPro" id="IPR011010">
    <property type="entry name" value="DNA_brk_join_enz"/>
</dbReference>
<dbReference type="GO" id="GO:0003677">
    <property type="term" value="F:DNA binding"/>
    <property type="evidence" value="ECO:0007669"/>
    <property type="project" value="UniProtKB-KW"/>
</dbReference>
<comment type="similarity">
    <text evidence="1">Belongs to the 'phage' integrase family.</text>
</comment>
<reference evidence="7 9" key="2">
    <citation type="submission" date="2023-10" db="EMBL/GenBank/DDBJ databases">
        <title>To unveil natural product biosynthetic capacity in Pseudoalteromonas.</title>
        <authorList>
            <person name="Wang J."/>
        </authorList>
    </citation>
    <scope>NUCLEOTIDE SEQUENCE [LARGE SCALE GENOMIC DNA]</scope>
    <source>
        <strain evidence="7 9">DSM 15914</strain>
    </source>
</reference>
<evidence type="ECO:0000313" key="7">
    <source>
        <dbReference type="EMBL" id="WOX29610.1"/>
    </source>
</evidence>
<accession>A0A8I2HE44</accession>
<dbReference type="InterPro" id="IPR050090">
    <property type="entry name" value="Tyrosine_recombinase_XerCD"/>
</dbReference>
<dbReference type="InterPro" id="IPR002104">
    <property type="entry name" value="Integrase_catalytic"/>
</dbReference>
<evidence type="ECO:0000256" key="4">
    <source>
        <dbReference type="ARBA" id="ARBA00023172"/>
    </source>
</evidence>
<keyword evidence="4" id="KW-0233">DNA recombination</keyword>
<evidence type="ECO:0000313" key="8">
    <source>
        <dbReference type="Proteomes" id="UP000646877"/>
    </source>
</evidence>
<dbReference type="GO" id="GO:0015074">
    <property type="term" value="P:DNA integration"/>
    <property type="evidence" value="ECO:0007669"/>
    <property type="project" value="UniProtKB-KW"/>
</dbReference>